<accession>A0A8H6XJN4</accession>
<dbReference type="InterPro" id="IPR046522">
    <property type="entry name" value="DUF6699"/>
</dbReference>
<dbReference type="AlphaFoldDB" id="A0A8H6XJN4"/>
<organism evidence="2 3">
    <name type="scientific">Mycena sanguinolenta</name>
    <dbReference type="NCBI Taxonomy" id="230812"/>
    <lineage>
        <taxon>Eukaryota</taxon>
        <taxon>Fungi</taxon>
        <taxon>Dikarya</taxon>
        <taxon>Basidiomycota</taxon>
        <taxon>Agaricomycotina</taxon>
        <taxon>Agaricomycetes</taxon>
        <taxon>Agaricomycetidae</taxon>
        <taxon>Agaricales</taxon>
        <taxon>Marasmiineae</taxon>
        <taxon>Mycenaceae</taxon>
        <taxon>Mycena</taxon>
    </lineage>
</organism>
<keyword evidence="3" id="KW-1185">Reference proteome</keyword>
<feature type="domain" description="DUF6699" evidence="1">
    <location>
        <begin position="63"/>
        <end position="184"/>
    </location>
</feature>
<dbReference type="EMBL" id="JACAZH010000027">
    <property type="protein sequence ID" value="KAF7341731.1"/>
    <property type="molecule type" value="Genomic_DNA"/>
</dbReference>
<dbReference type="OrthoDB" id="2915240at2759"/>
<name>A0A8H6XJN4_9AGAR</name>
<dbReference type="Proteomes" id="UP000623467">
    <property type="component" value="Unassembled WGS sequence"/>
</dbReference>
<dbReference type="Pfam" id="PF20415">
    <property type="entry name" value="DUF6699"/>
    <property type="match status" value="1"/>
</dbReference>
<protein>
    <recommendedName>
        <fullName evidence="1">DUF6699 domain-containing protein</fullName>
    </recommendedName>
</protein>
<gene>
    <name evidence="2" type="ORF">MSAN_02071900</name>
</gene>
<reference evidence="2" key="1">
    <citation type="submission" date="2020-05" db="EMBL/GenBank/DDBJ databases">
        <title>Mycena genomes resolve the evolution of fungal bioluminescence.</title>
        <authorList>
            <person name="Tsai I.J."/>
        </authorList>
    </citation>
    <scope>NUCLEOTIDE SEQUENCE</scope>
    <source>
        <strain evidence="2">160909Yilan</strain>
    </source>
</reference>
<evidence type="ECO:0000313" key="2">
    <source>
        <dbReference type="EMBL" id="KAF7341731.1"/>
    </source>
</evidence>
<evidence type="ECO:0000313" key="3">
    <source>
        <dbReference type="Proteomes" id="UP000623467"/>
    </source>
</evidence>
<comment type="caution">
    <text evidence="2">The sequence shown here is derived from an EMBL/GenBank/DDBJ whole genome shotgun (WGS) entry which is preliminary data.</text>
</comment>
<proteinExistence type="predicted"/>
<evidence type="ECO:0000259" key="1">
    <source>
        <dbReference type="Pfam" id="PF20415"/>
    </source>
</evidence>
<sequence length="208" mass="23344">MIAHPTMSTRRVRFSETVEEYEHEDENPLNLPPPLTPILVPHSALRPNECEPLDFSLPSTLLRTDSRLDSTILDEPACALAYPEIHIRVPSSNGMRGLCTVALLTPCTVGDVLTALHNNLRQPPETREGVEQDVEWFHSRRVDTLASYCADLDKLTRLEIISTEAATGARRIDLLRGKVSFAGTTVPDPTEPHRWELLLDFAQRYAKP</sequence>